<feature type="signal peptide" evidence="2">
    <location>
        <begin position="1"/>
        <end position="18"/>
    </location>
</feature>
<keyword evidence="2" id="KW-0732">Signal</keyword>
<feature type="compositionally biased region" description="Polar residues" evidence="1">
    <location>
        <begin position="22"/>
        <end position="44"/>
    </location>
</feature>
<evidence type="ECO:0000256" key="2">
    <source>
        <dbReference type="SAM" id="SignalP"/>
    </source>
</evidence>
<evidence type="ECO:0000313" key="4">
    <source>
        <dbReference type="Proteomes" id="UP000234585"/>
    </source>
</evidence>
<dbReference type="EMBL" id="KZ559119">
    <property type="protein sequence ID" value="PLB41791.1"/>
    <property type="molecule type" value="Genomic_DNA"/>
</dbReference>
<accession>A0A2I2FME4</accession>
<dbReference type="GeneID" id="36522968"/>
<protein>
    <recommendedName>
        <fullName evidence="5">Lysozyme-like domain-containing protein</fullName>
    </recommendedName>
</protein>
<evidence type="ECO:0008006" key="5">
    <source>
        <dbReference type="Google" id="ProtNLM"/>
    </source>
</evidence>
<reference evidence="3 4" key="1">
    <citation type="submission" date="2017-12" db="EMBL/GenBank/DDBJ databases">
        <authorList>
            <consortium name="DOE Joint Genome Institute"/>
            <person name="Haridas S."/>
            <person name="Kjaerbolling I."/>
            <person name="Vesth T.C."/>
            <person name="Frisvad J.C."/>
            <person name="Nybo J.L."/>
            <person name="Theobald S."/>
            <person name="Kuo A."/>
            <person name="Bowyer P."/>
            <person name="Matsuda Y."/>
            <person name="Mondo S."/>
            <person name="Lyhne E.K."/>
            <person name="Kogle M.E."/>
            <person name="Clum A."/>
            <person name="Lipzen A."/>
            <person name="Salamov A."/>
            <person name="Ngan C.Y."/>
            <person name="Daum C."/>
            <person name="Chiniquy J."/>
            <person name="Barry K."/>
            <person name="LaButti K."/>
            <person name="Simmons B.A."/>
            <person name="Magnuson J.K."/>
            <person name="Mortensen U.H."/>
            <person name="Larsen T.O."/>
            <person name="Grigoriev I.V."/>
            <person name="Baker S.E."/>
            <person name="Andersen M.R."/>
            <person name="Nordberg H.P."/>
            <person name="Cantor M.N."/>
            <person name="Hua S.X."/>
        </authorList>
    </citation>
    <scope>NUCLEOTIDE SEQUENCE [LARGE SCALE GENOMIC DNA]</scope>
    <source>
        <strain evidence="3 4">CBS 102.13</strain>
    </source>
</reference>
<dbReference type="RefSeq" id="XP_024675803.1">
    <property type="nucleotide sequence ID" value="XM_024815808.1"/>
</dbReference>
<dbReference type="OrthoDB" id="2349272at2759"/>
<feature type="chain" id="PRO_5014164257" description="Lysozyme-like domain-containing protein" evidence="2">
    <location>
        <begin position="19"/>
        <end position="218"/>
    </location>
</feature>
<dbReference type="AlphaFoldDB" id="A0A2I2FME4"/>
<proteinExistence type="predicted"/>
<dbReference type="Proteomes" id="UP000234585">
    <property type="component" value="Unassembled WGS sequence"/>
</dbReference>
<evidence type="ECO:0000313" key="3">
    <source>
        <dbReference type="EMBL" id="PLB41791.1"/>
    </source>
</evidence>
<keyword evidence="4" id="KW-1185">Reference proteome</keyword>
<gene>
    <name evidence="3" type="ORF">BDW47DRAFT_122242</name>
</gene>
<organism evidence="3 4">
    <name type="scientific">Aspergillus candidus</name>
    <dbReference type="NCBI Taxonomy" id="41067"/>
    <lineage>
        <taxon>Eukaryota</taxon>
        <taxon>Fungi</taxon>
        <taxon>Dikarya</taxon>
        <taxon>Ascomycota</taxon>
        <taxon>Pezizomycotina</taxon>
        <taxon>Eurotiomycetes</taxon>
        <taxon>Eurotiomycetidae</taxon>
        <taxon>Eurotiales</taxon>
        <taxon>Aspergillaceae</taxon>
        <taxon>Aspergillus</taxon>
        <taxon>Aspergillus subgen. Circumdati</taxon>
    </lineage>
</organism>
<name>A0A2I2FME4_ASPCN</name>
<feature type="region of interest" description="Disordered" evidence="1">
    <location>
        <begin position="22"/>
        <end position="56"/>
    </location>
</feature>
<evidence type="ECO:0000256" key="1">
    <source>
        <dbReference type="SAM" id="MobiDB-lite"/>
    </source>
</evidence>
<sequence length="218" mass="23823">MQTHLTALLFLLPLLSNALPAQNSSPNPNLQTRAQKETQLTPKQIETIAPKSKSCESASSKDECATAAQAAPAISASFDKYKVHSRAEQAAVIGLMAFESEEFQYNRNHSPGVPGKGTRNMQSPTYNQKYASSLPDIADAAEQASSDADKVLDLLVDKTEYDFGSGAWFLTTQCGDDVRKQLQSGSEKGWKAYIRDCVGTEANRERRGYWERAVDALG</sequence>